<dbReference type="InterPro" id="IPR012341">
    <property type="entry name" value="6hp_glycosidase-like_sf"/>
</dbReference>
<dbReference type="PANTHER" id="PTHR11742:SF96">
    <property type="entry name" value="MANNOSYL-OLIGOSACCHARIDE 1,2-ALPHA-MANNOSIDASE C52E4.5"/>
    <property type="match status" value="1"/>
</dbReference>
<comment type="similarity">
    <text evidence="4">Belongs to the AAA ATPase family.</text>
</comment>
<evidence type="ECO:0000256" key="2">
    <source>
        <dbReference type="ARBA" id="ARBA00004496"/>
    </source>
</evidence>
<dbReference type="InterPro" id="IPR041569">
    <property type="entry name" value="AAA_lid_3"/>
</dbReference>
<dbReference type="FunFam" id="1.50.10.10:FF:000055">
    <property type="entry name" value="alpha-1,2-Mannosidase"/>
    <property type="match status" value="1"/>
</dbReference>
<name>A0AAE9CZQ2_CAEBR</name>
<dbReference type="PROSITE" id="PS00674">
    <property type="entry name" value="AAA"/>
    <property type="match status" value="1"/>
</dbReference>
<dbReference type="Proteomes" id="UP000827892">
    <property type="component" value="Chromosome V"/>
</dbReference>
<dbReference type="Gene3D" id="1.50.10.10">
    <property type="match status" value="1"/>
</dbReference>
<comment type="cofactor">
    <cofactor evidence="1 13">
        <name>Ca(2+)</name>
        <dbReference type="ChEBI" id="CHEBI:29108"/>
    </cofactor>
</comment>
<dbReference type="EMBL" id="CP090895">
    <property type="protein sequence ID" value="ULT88936.1"/>
    <property type="molecule type" value="Genomic_DNA"/>
</dbReference>
<dbReference type="InterPro" id="IPR003593">
    <property type="entry name" value="AAA+_ATPase"/>
</dbReference>
<feature type="domain" description="AAA+ ATPase" evidence="16">
    <location>
        <begin position="813"/>
        <end position="952"/>
    </location>
</feature>
<evidence type="ECO:0000313" key="18">
    <source>
        <dbReference type="Proteomes" id="UP000827892"/>
    </source>
</evidence>
<dbReference type="InterPro" id="IPR001382">
    <property type="entry name" value="Glyco_hydro_47"/>
</dbReference>
<evidence type="ECO:0000259" key="16">
    <source>
        <dbReference type="SMART" id="SM00382"/>
    </source>
</evidence>
<comment type="similarity">
    <text evidence="5 15">Belongs to the glycosyl hydrolase 47 family.</text>
</comment>
<evidence type="ECO:0000313" key="17">
    <source>
        <dbReference type="EMBL" id="ULT88936.1"/>
    </source>
</evidence>
<feature type="active site" description="Proton donor" evidence="12">
    <location>
        <position position="235"/>
    </location>
</feature>
<dbReference type="InterPro" id="IPR003959">
    <property type="entry name" value="ATPase_AAA_core"/>
</dbReference>
<dbReference type="FunFam" id="1.10.8.60:FF:000005">
    <property type="entry name" value="26S protease regulatory subunit 7"/>
    <property type="match status" value="1"/>
</dbReference>
<keyword evidence="15" id="KW-0326">Glycosidase</keyword>
<evidence type="ECO:0000256" key="11">
    <source>
        <dbReference type="ARBA" id="ARBA00023157"/>
    </source>
</evidence>
<keyword evidence="13" id="KW-0479">Metal-binding</keyword>
<dbReference type="InterPro" id="IPR036026">
    <property type="entry name" value="Seven-hairpin_glycosidases"/>
</dbReference>
<dbReference type="Gene3D" id="3.40.50.300">
    <property type="entry name" value="P-loop containing nucleotide triphosphate hydrolases"/>
    <property type="match status" value="1"/>
</dbReference>
<dbReference type="SMART" id="SM00382">
    <property type="entry name" value="AAA"/>
    <property type="match status" value="1"/>
</dbReference>
<evidence type="ECO:0000256" key="10">
    <source>
        <dbReference type="ARBA" id="ARBA00022942"/>
    </source>
</evidence>
<comment type="subcellular location">
    <subcellularLocation>
        <location evidence="2">Cytoplasm</location>
    </subcellularLocation>
</comment>
<feature type="active site" description="Proton donor" evidence="12">
    <location>
        <position position="479"/>
    </location>
</feature>
<dbReference type="Pfam" id="PF17862">
    <property type="entry name" value="AAA_lid_3"/>
    <property type="match status" value="1"/>
</dbReference>
<proteinExistence type="inferred from homology"/>
<keyword evidence="6" id="KW-0963">Cytoplasm</keyword>
<evidence type="ECO:0000256" key="15">
    <source>
        <dbReference type="RuleBase" id="RU361193"/>
    </source>
</evidence>
<accession>A0AAE9CZQ2</accession>
<keyword evidence="11 14" id="KW-1015">Disulfide bond</keyword>
<dbReference type="CDD" id="cd19502">
    <property type="entry name" value="RecA-like_PAN_like"/>
    <property type="match status" value="1"/>
</dbReference>
<dbReference type="InterPro" id="IPR048723">
    <property type="entry name" value="OB_PRS7"/>
</dbReference>
<dbReference type="AlphaFoldDB" id="A0AAE9CZQ2"/>
<dbReference type="Gene3D" id="2.40.50.140">
    <property type="entry name" value="Nucleic acid-binding proteins"/>
    <property type="match status" value="1"/>
</dbReference>
<evidence type="ECO:0000256" key="9">
    <source>
        <dbReference type="ARBA" id="ARBA00022840"/>
    </source>
</evidence>
<keyword evidence="7" id="KW-0547">Nucleotide-binding</keyword>
<evidence type="ECO:0000256" key="7">
    <source>
        <dbReference type="ARBA" id="ARBA00022741"/>
    </source>
</evidence>
<keyword evidence="8 15" id="KW-0378">Hydrolase</keyword>
<reference evidence="17 18" key="1">
    <citation type="submission" date="2022-02" db="EMBL/GenBank/DDBJ databases">
        <title>Chromosome-level reference genomes for two strains of Caenorhabditis briggsae: an improved platform for comparative genomics.</title>
        <authorList>
            <person name="Stevens L."/>
            <person name="Andersen E.C."/>
        </authorList>
    </citation>
    <scope>NUCLEOTIDE SEQUENCE [LARGE SCALE GENOMIC DNA]</scope>
    <source>
        <strain evidence="17">QX1410_ONT</strain>
        <tissue evidence="17">Whole-organism</tissue>
    </source>
</reference>
<gene>
    <name evidence="17" type="ORF">L3Y34_007851</name>
</gene>
<dbReference type="InterPro" id="IPR012340">
    <property type="entry name" value="NA-bd_OB-fold"/>
</dbReference>
<dbReference type="InterPro" id="IPR050749">
    <property type="entry name" value="Glycosyl_Hydrolase_47"/>
</dbReference>
<feature type="active site" evidence="12">
    <location>
        <position position="368"/>
    </location>
</feature>
<sequence>MKTVRFNKQALAILAACFIFLLCIVSYFSTSSFEQHKTVVVGGRPRVGEKLVAVRDVANRHRADELQEEHPRVIHAKSVGEVERVVSQETVERLKPARVDLKPPVQEKTSTEGEETGVGKAPVQASEGLEKLIGKIHYEDKDEETDLRRQKVKEMMIHAWQGYKNYSWGANELKPMAKTPNSQNIFGGSQMPATIVDAADTLFIMDLKDQYKEARDYIEKNFSMTKSTSTLSVFETTIRFLGGLVSLYALTQEKFYIDKAREVGEALLPAFNTPSGIPKSNLDVASKHASNYGWANGGQSILSEVGSLHLEFLYLSRIANAPIFEKKVKKIRDALEKAEKPNGLYSNYINPETGKFTGSHMSLGALGDSFYEYLIKSYVQSNYTDRQAKNMYWDVSDAIQKHMIKVSKQSKLTYTVELNGGQPQHKMGHLACFVPGMFALQAINEDTEEEKSRIMTLAEELAKTCHESYIRSETHIGPEMFYFNDMDEATSKHSENGYIQRPEVIEGWFYLWRLTGKTMYRDWVWDAVQAVEKYCRVDSGFTGLQNVYNPKAGRDDVMQSFFLAEFLKYAYLTFADDSLISLEKWVFNTEAHPSFVFSTSFRKMPDHLGDDMRKTKKGETTEEEKNFQALDEGDIAVLKRYGQGPYAEQLKQLDTDIENCLKKVNELSGVKESDTGLAPPALWDIAADKQAMQQEQPLQVARCTKIITSDKHDPRYLINVKQFAKFVVDLADSVAPTDIEEGMRVGVDRNKYQIHLPLPAKIDPTVTMMQVEEKPDVTYSDVGGCKDQIEKLREVVETPLLHPERYVNLGIEPPKGVLLYGPPGTGKTLCARAVANRTDACFIRVIGSELVQKYVGEGARMVRELFEMARTKKACLIFFDEIDAVGGARFDDGQGGDNEVQRTMLELINQLDGFDPRGNIKVLMATNRPDTLDPALMRPGRLDRKVEFALPDLVGRAHILKIHAKQMSVERDIRYDLLARLCPNSTGAEIRSVCTEAGMFAIRARRKVATEKDFLEAINKVVKGYAKFSATPRYLTHN</sequence>
<dbReference type="Pfam" id="PF00004">
    <property type="entry name" value="AAA"/>
    <property type="match status" value="1"/>
</dbReference>
<keyword evidence="10" id="KW-0647">Proteasome</keyword>
<dbReference type="GO" id="GO:0005509">
    <property type="term" value="F:calcium ion binding"/>
    <property type="evidence" value="ECO:0007669"/>
    <property type="project" value="InterPro"/>
</dbReference>
<comment type="pathway">
    <text evidence="3">Protein modification; protein glycosylation.</text>
</comment>
<evidence type="ECO:0000256" key="8">
    <source>
        <dbReference type="ARBA" id="ARBA00022801"/>
    </source>
</evidence>
<evidence type="ECO:0000256" key="12">
    <source>
        <dbReference type="PIRSR" id="PIRSR601382-1"/>
    </source>
</evidence>
<dbReference type="GO" id="GO:0004571">
    <property type="term" value="F:mannosyl-oligosaccharide 1,2-alpha-mannosidase activity"/>
    <property type="evidence" value="ECO:0007669"/>
    <property type="project" value="InterPro"/>
</dbReference>
<evidence type="ECO:0000256" key="13">
    <source>
        <dbReference type="PIRSR" id="PIRSR601382-2"/>
    </source>
</evidence>
<feature type="active site" evidence="12">
    <location>
        <position position="503"/>
    </location>
</feature>
<dbReference type="GO" id="GO:0000502">
    <property type="term" value="C:proteasome complex"/>
    <property type="evidence" value="ECO:0007669"/>
    <property type="project" value="UniProtKB-KW"/>
</dbReference>
<dbReference type="GO" id="GO:0005737">
    <property type="term" value="C:cytoplasm"/>
    <property type="evidence" value="ECO:0007669"/>
    <property type="project" value="UniProtKB-SubCell"/>
</dbReference>
<dbReference type="GO" id="GO:0005975">
    <property type="term" value="P:carbohydrate metabolic process"/>
    <property type="evidence" value="ECO:0007669"/>
    <property type="project" value="InterPro"/>
</dbReference>
<dbReference type="InterPro" id="IPR003960">
    <property type="entry name" value="ATPase_AAA_CS"/>
</dbReference>
<keyword evidence="13" id="KW-0106">Calcium</keyword>
<dbReference type="InterPro" id="IPR027417">
    <property type="entry name" value="P-loop_NTPase"/>
</dbReference>
<dbReference type="SUPFAM" id="SSF48225">
    <property type="entry name" value="Seven-hairpin glycosidases"/>
    <property type="match status" value="1"/>
</dbReference>
<dbReference type="GO" id="GO:0016020">
    <property type="term" value="C:membrane"/>
    <property type="evidence" value="ECO:0007669"/>
    <property type="project" value="InterPro"/>
</dbReference>
<evidence type="ECO:0000256" key="6">
    <source>
        <dbReference type="ARBA" id="ARBA00022490"/>
    </source>
</evidence>
<dbReference type="Gene3D" id="1.10.8.60">
    <property type="match status" value="1"/>
</dbReference>
<feature type="disulfide bond" evidence="14">
    <location>
        <begin position="432"/>
        <end position="465"/>
    </location>
</feature>
<dbReference type="EC" id="3.2.1.-" evidence="15"/>
<organism evidence="17 18">
    <name type="scientific">Caenorhabditis briggsae</name>
    <dbReference type="NCBI Taxonomy" id="6238"/>
    <lineage>
        <taxon>Eukaryota</taxon>
        <taxon>Metazoa</taxon>
        <taxon>Ecdysozoa</taxon>
        <taxon>Nematoda</taxon>
        <taxon>Chromadorea</taxon>
        <taxon>Rhabditida</taxon>
        <taxon>Rhabditina</taxon>
        <taxon>Rhabditomorpha</taxon>
        <taxon>Rhabditoidea</taxon>
        <taxon>Rhabditidae</taxon>
        <taxon>Peloderinae</taxon>
        <taxon>Caenorhabditis</taxon>
    </lineage>
</organism>
<dbReference type="SUPFAM" id="SSF52540">
    <property type="entry name" value="P-loop containing nucleoside triphosphate hydrolases"/>
    <property type="match status" value="1"/>
</dbReference>
<evidence type="ECO:0000256" key="1">
    <source>
        <dbReference type="ARBA" id="ARBA00001913"/>
    </source>
</evidence>
<dbReference type="PRINTS" id="PR00747">
    <property type="entry name" value="GLYHDRLASE47"/>
</dbReference>
<dbReference type="Pfam" id="PF01532">
    <property type="entry name" value="Glyco_hydro_47"/>
    <property type="match status" value="1"/>
</dbReference>
<dbReference type="Pfam" id="PF21236">
    <property type="entry name" value="OB_PRS7"/>
    <property type="match status" value="1"/>
</dbReference>
<dbReference type="GO" id="GO:0005524">
    <property type="term" value="F:ATP binding"/>
    <property type="evidence" value="ECO:0007669"/>
    <property type="project" value="UniProtKB-KW"/>
</dbReference>
<dbReference type="PANTHER" id="PTHR11742">
    <property type="entry name" value="MANNOSYL-OLIGOSACCHARIDE ALPHA-1,2-MANNOSIDASE-RELATED"/>
    <property type="match status" value="1"/>
</dbReference>
<protein>
    <recommendedName>
        <fullName evidence="15">alpha-1,2-Mannosidase</fullName>
        <ecNumber evidence="15">3.2.1.-</ecNumber>
    </recommendedName>
</protein>
<keyword evidence="9" id="KW-0067">ATP-binding</keyword>
<feature type="binding site" evidence="13">
    <location>
        <position position="589"/>
    </location>
    <ligand>
        <name>Ca(2+)</name>
        <dbReference type="ChEBI" id="CHEBI:29108"/>
    </ligand>
</feature>
<evidence type="ECO:0000256" key="5">
    <source>
        <dbReference type="ARBA" id="ARBA00007658"/>
    </source>
</evidence>
<evidence type="ECO:0000256" key="3">
    <source>
        <dbReference type="ARBA" id="ARBA00004922"/>
    </source>
</evidence>
<dbReference type="GO" id="GO:0016887">
    <property type="term" value="F:ATP hydrolysis activity"/>
    <property type="evidence" value="ECO:0007669"/>
    <property type="project" value="InterPro"/>
</dbReference>
<dbReference type="FunFam" id="2.40.50.140:FF:000075">
    <property type="entry name" value="26S protease regulatory subunit 7"/>
    <property type="match status" value="1"/>
</dbReference>
<evidence type="ECO:0000256" key="14">
    <source>
        <dbReference type="PIRSR" id="PIRSR601382-3"/>
    </source>
</evidence>
<evidence type="ECO:0000256" key="4">
    <source>
        <dbReference type="ARBA" id="ARBA00006914"/>
    </source>
</evidence>
<dbReference type="FunFam" id="3.40.50.300:FF:000027">
    <property type="entry name" value="26S protease regulatory subunit 7"/>
    <property type="match status" value="1"/>
</dbReference>